<dbReference type="RefSeq" id="WP_312746843.1">
    <property type="nucleotide sequence ID" value="NZ_CP116968.1"/>
</dbReference>
<dbReference type="KEGG" id="nneo:PQG83_03585"/>
<keyword evidence="8" id="KW-0969">Cilium</keyword>
<evidence type="ECO:0000256" key="1">
    <source>
        <dbReference type="ARBA" id="ARBA00009764"/>
    </source>
</evidence>
<feature type="domain" description="Flagellar hook-associated protein 2 C-terminal" evidence="7">
    <location>
        <begin position="238"/>
        <end position="456"/>
    </location>
</feature>
<keyword evidence="3 5" id="KW-0175">Coiled coil</keyword>
<evidence type="ECO:0000256" key="2">
    <source>
        <dbReference type="ARBA" id="ARBA00011255"/>
    </source>
</evidence>
<dbReference type="Proteomes" id="UP001302494">
    <property type="component" value="Chromosome"/>
</dbReference>
<keyword evidence="8" id="KW-0966">Cell projection</keyword>
<evidence type="ECO:0000313" key="8">
    <source>
        <dbReference type="EMBL" id="WNM62844.1"/>
    </source>
</evidence>
<dbReference type="Pfam" id="PF07195">
    <property type="entry name" value="FliD_C"/>
    <property type="match status" value="1"/>
</dbReference>
<evidence type="ECO:0000313" key="9">
    <source>
        <dbReference type="Proteomes" id="UP001302494"/>
    </source>
</evidence>
<evidence type="ECO:0000256" key="5">
    <source>
        <dbReference type="RuleBase" id="RU362066"/>
    </source>
</evidence>
<sequence length="471" mass="49359">MAISFGGLGNGVDFGPVIDALVQAERLPIDGLTQKKLQAQKKQTELGLLGAKLLSFQGLASGLRNRVSFNKNQVNVASPSAQTPLLATVSSSAAPGTYQVTVNQLASAHQIISKASTAVSQTDADIVGGASGTFQFQVGTGSIQTVNLEATGTLDDLRVAINDLGAGVSASILNTGSEASPQFRLVLSANETGLDQAITIVADDTTLDTATTGVDTFQAAQDSEVVLGVTDAGAGTTAITITRSTNTLTDVVAGLTLNLQAVDATNPVTISVSQDNGAVKEAISDFVNSYNEIVTFVNERTFYNTETKERGIFVGESLARTVLDRIRGSVFSQISGLTTYSGASQIGFETQTADGTIKLNETTLDSALSTNFSAVRDLFVKNTTTGTNGIADLTVNAIDGLDDIDTGSLTRRQNALTKQVNDFTNQISLKEEALARFEEQQRLKFANLDGLLASLQSQLKQLQNAFPLSNG</sequence>
<keyword evidence="4 5" id="KW-0975">Bacterial flagellum</keyword>
<evidence type="ECO:0000256" key="4">
    <source>
        <dbReference type="ARBA" id="ARBA00023143"/>
    </source>
</evidence>
<feature type="domain" description="Flagellar hook-associated protein 2 N-terminal" evidence="6">
    <location>
        <begin position="11"/>
        <end position="109"/>
    </location>
</feature>
<keyword evidence="5" id="KW-0964">Secreted</keyword>
<dbReference type="Pfam" id="PF02465">
    <property type="entry name" value="FliD_N"/>
    <property type="match status" value="1"/>
</dbReference>
<dbReference type="GO" id="GO:0071973">
    <property type="term" value="P:bacterial-type flagellum-dependent cell motility"/>
    <property type="evidence" value="ECO:0007669"/>
    <property type="project" value="TreeGrafter"/>
</dbReference>
<dbReference type="PANTHER" id="PTHR30288:SF0">
    <property type="entry name" value="FLAGELLAR HOOK-ASSOCIATED PROTEIN 2"/>
    <property type="match status" value="1"/>
</dbReference>
<proteinExistence type="inferred from homology"/>
<protein>
    <recommendedName>
        <fullName evidence="5">Flagellar hook-associated protein 2</fullName>
        <shortName evidence="5">HAP2</shortName>
    </recommendedName>
    <alternativeName>
        <fullName evidence="5">Flagellar cap protein</fullName>
    </alternativeName>
</protein>
<gene>
    <name evidence="8" type="primary">fliD</name>
    <name evidence="8" type="ORF">PQG83_03585</name>
</gene>
<feature type="coiled-coil region" evidence="5">
    <location>
        <begin position="420"/>
        <end position="465"/>
    </location>
</feature>
<keyword evidence="8" id="KW-0282">Flagellum</keyword>
<evidence type="ECO:0000256" key="3">
    <source>
        <dbReference type="ARBA" id="ARBA00023054"/>
    </source>
</evidence>
<comment type="subunit">
    <text evidence="2 5">Homopentamer.</text>
</comment>
<dbReference type="PANTHER" id="PTHR30288">
    <property type="entry name" value="FLAGELLAR CAP/ASSEMBLY PROTEIN FLID"/>
    <property type="match status" value="1"/>
</dbReference>
<dbReference type="InterPro" id="IPR003481">
    <property type="entry name" value="FliD_N"/>
</dbReference>
<organism evidence="8 9">
    <name type="scientific">Candidatus Nitrospira neomarina</name>
    <dbReference type="NCBI Taxonomy" id="3020899"/>
    <lineage>
        <taxon>Bacteria</taxon>
        <taxon>Pseudomonadati</taxon>
        <taxon>Nitrospirota</taxon>
        <taxon>Nitrospiria</taxon>
        <taxon>Nitrospirales</taxon>
        <taxon>Nitrospiraceae</taxon>
        <taxon>Nitrospira</taxon>
    </lineage>
</organism>
<evidence type="ECO:0000259" key="7">
    <source>
        <dbReference type="Pfam" id="PF07195"/>
    </source>
</evidence>
<dbReference type="GO" id="GO:0007155">
    <property type="term" value="P:cell adhesion"/>
    <property type="evidence" value="ECO:0007669"/>
    <property type="project" value="InterPro"/>
</dbReference>
<accession>A0AA96GI63</accession>
<comment type="function">
    <text evidence="5">Required for morphogenesis and for the elongation of the flagellar filament by facilitating polymerization of the flagellin monomers at the tip of growing filament. Forms a capping structure, which prevents flagellin subunits (transported through the central channel of the flagellum) from leaking out without polymerization at the distal end.</text>
</comment>
<evidence type="ECO:0000259" key="6">
    <source>
        <dbReference type="Pfam" id="PF02465"/>
    </source>
</evidence>
<dbReference type="InterPro" id="IPR010809">
    <property type="entry name" value="FliD_C"/>
</dbReference>
<dbReference type="GO" id="GO:0009424">
    <property type="term" value="C:bacterial-type flagellum hook"/>
    <property type="evidence" value="ECO:0007669"/>
    <property type="project" value="UniProtKB-UniRule"/>
</dbReference>
<dbReference type="GO" id="GO:0005576">
    <property type="term" value="C:extracellular region"/>
    <property type="evidence" value="ECO:0007669"/>
    <property type="project" value="UniProtKB-SubCell"/>
</dbReference>
<comment type="subcellular location">
    <subcellularLocation>
        <location evidence="5">Secreted</location>
    </subcellularLocation>
    <subcellularLocation>
        <location evidence="5">Bacterial flagellum</location>
    </subcellularLocation>
</comment>
<dbReference type="InterPro" id="IPR040026">
    <property type="entry name" value="FliD"/>
</dbReference>
<dbReference type="EMBL" id="CP116968">
    <property type="protein sequence ID" value="WNM62844.1"/>
    <property type="molecule type" value="Genomic_DNA"/>
</dbReference>
<dbReference type="AlphaFoldDB" id="A0AA96GI63"/>
<comment type="similarity">
    <text evidence="1 5">Belongs to the FliD family.</text>
</comment>
<dbReference type="GO" id="GO:0009421">
    <property type="term" value="C:bacterial-type flagellum filament cap"/>
    <property type="evidence" value="ECO:0007669"/>
    <property type="project" value="InterPro"/>
</dbReference>
<reference evidence="8 9" key="1">
    <citation type="submission" date="2023-01" db="EMBL/GenBank/DDBJ databases">
        <title>Cultivation and genomic characterization of new, ubiquitous marine nitrite-oxidizing bacteria from the Nitrospirales.</title>
        <authorList>
            <person name="Mueller A.J."/>
            <person name="Daebeler A."/>
            <person name="Herbold C.W."/>
            <person name="Kirkegaard R.H."/>
            <person name="Daims H."/>
        </authorList>
    </citation>
    <scope>NUCLEOTIDE SEQUENCE [LARGE SCALE GENOMIC DNA]</scope>
    <source>
        <strain evidence="8 9">DK</strain>
    </source>
</reference>
<keyword evidence="9" id="KW-1185">Reference proteome</keyword>
<name>A0AA96GI63_9BACT</name>